<reference evidence="5" key="1">
    <citation type="journal article" date="2019" name="Int. J. Syst. Evol. Microbiol.">
        <title>The Global Catalogue of Microorganisms (GCM) 10K type strain sequencing project: providing services to taxonomists for standard genome sequencing and annotation.</title>
        <authorList>
            <consortium name="The Broad Institute Genomics Platform"/>
            <consortium name="The Broad Institute Genome Sequencing Center for Infectious Disease"/>
            <person name="Wu L."/>
            <person name="Ma J."/>
        </authorList>
    </citation>
    <scope>NUCLEOTIDE SEQUENCE [LARGE SCALE GENOMIC DNA]</scope>
    <source>
        <strain evidence="5">KCTC 12848</strain>
    </source>
</reference>
<name>A0ABV9YGG8_9PSEU</name>
<dbReference type="SMART" id="SM00382">
    <property type="entry name" value="AAA"/>
    <property type="match status" value="1"/>
</dbReference>
<keyword evidence="2 4" id="KW-0067">ATP-binding</keyword>
<evidence type="ECO:0000256" key="1">
    <source>
        <dbReference type="ARBA" id="ARBA00022741"/>
    </source>
</evidence>
<gene>
    <name evidence="4" type="ORF">ACFPFM_42805</name>
</gene>
<dbReference type="InterPro" id="IPR003439">
    <property type="entry name" value="ABC_transporter-like_ATP-bd"/>
</dbReference>
<evidence type="ECO:0000259" key="3">
    <source>
        <dbReference type="PROSITE" id="PS50893"/>
    </source>
</evidence>
<evidence type="ECO:0000313" key="4">
    <source>
        <dbReference type="EMBL" id="MFC5060479.1"/>
    </source>
</evidence>
<sequence length="284" mass="29815">MTGAAQGSAPPRVVVDGVSVALGGTPIVFEAGLTVGAGEMVGIVGPNGSGKSTLLRAVYRALRPGAGLVRVDGSDVWELSARQSAQRTAVVVQESGSDFVLKVADVVAMGRNPHKGPLDRDTEEDRRICAQSLARTGVSALAGRDYDTLSGGEKQRVLLARALAQQPRLLVLDEPTNHLDIRFQLELLNLVRTLGVATLTVMHDLTLALGHCDRVYVLHRGRVVADGPPAEVLTPGLVAEVFGVRSHRWVDPDTGQAHLGFSRLPDPTADVVTTAAGGPGREPG</sequence>
<dbReference type="InterPro" id="IPR027417">
    <property type="entry name" value="P-loop_NTPase"/>
</dbReference>
<organism evidence="4 5">
    <name type="scientific">Saccharothrix xinjiangensis</name>
    <dbReference type="NCBI Taxonomy" id="204798"/>
    <lineage>
        <taxon>Bacteria</taxon>
        <taxon>Bacillati</taxon>
        <taxon>Actinomycetota</taxon>
        <taxon>Actinomycetes</taxon>
        <taxon>Pseudonocardiales</taxon>
        <taxon>Pseudonocardiaceae</taxon>
        <taxon>Saccharothrix</taxon>
    </lineage>
</organism>
<evidence type="ECO:0000256" key="2">
    <source>
        <dbReference type="ARBA" id="ARBA00022840"/>
    </source>
</evidence>
<evidence type="ECO:0000313" key="5">
    <source>
        <dbReference type="Proteomes" id="UP001595833"/>
    </source>
</evidence>
<dbReference type="InterPro" id="IPR003593">
    <property type="entry name" value="AAA+_ATPase"/>
</dbReference>
<keyword evidence="5" id="KW-1185">Reference proteome</keyword>
<dbReference type="Proteomes" id="UP001595833">
    <property type="component" value="Unassembled WGS sequence"/>
</dbReference>
<feature type="domain" description="ABC transporter" evidence="3">
    <location>
        <begin position="13"/>
        <end position="245"/>
    </location>
</feature>
<accession>A0ABV9YGG8</accession>
<protein>
    <submittedName>
        <fullName evidence="4">ABC transporter ATP-binding protein</fullName>
    </submittedName>
</protein>
<proteinExistence type="predicted"/>
<keyword evidence="1" id="KW-0547">Nucleotide-binding</keyword>
<dbReference type="PROSITE" id="PS00211">
    <property type="entry name" value="ABC_TRANSPORTER_1"/>
    <property type="match status" value="1"/>
</dbReference>
<dbReference type="CDD" id="cd03214">
    <property type="entry name" value="ABC_Iron-Siderophores_B12_Hemin"/>
    <property type="match status" value="1"/>
</dbReference>
<dbReference type="PANTHER" id="PTHR42794:SF2">
    <property type="entry name" value="ABC TRANSPORTER ATP-BINDING PROTEIN"/>
    <property type="match status" value="1"/>
</dbReference>
<comment type="caution">
    <text evidence="4">The sequence shown here is derived from an EMBL/GenBank/DDBJ whole genome shotgun (WGS) entry which is preliminary data.</text>
</comment>
<dbReference type="PROSITE" id="PS50893">
    <property type="entry name" value="ABC_TRANSPORTER_2"/>
    <property type="match status" value="1"/>
</dbReference>
<dbReference type="EMBL" id="JBHSJB010000053">
    <property type="protein sequence ID" value="MFC5060479.1"/>
    <property type="molecule type" value="Genomic_DNA"/>
</dbReference>
<dbReference type="RefSeq" id="WP_344037449.1">
    <property type="nucleotide sequence ID" value="NZ_BAAAKE010000007.1"/>
</dbReference>
<dbReference type="Gene3D" id="3.40.50.300">
    <property type="entry name" value="P-loop containing nucleotide triphosphate hydrolases"/>
    <property type="match status" value="1"/>
</dbReference>
<dbReference type="PANTHER" id="PTHR42794">
    <property type="entry name" value="HEMIN IMPORT ATP-BINDING PROTEIN HMUV"/>
    <property type="match status" value="1"/>
</dbReference>
<dbReference type="GO" id="GO:0005524">
    <property type="term" value="F:ATP binding"/>
    <property type="evidence" value="ECO:0007669"/>
    <property type="project" value="UniProtKB-KW"/>
</dbReference>
<dbReference type="Pfam" id="PF00005">
    <property type="entry name" value="ABC_tran"/>
    <property type="match status" value="1"/>
</dbReference>
<dbReference type="SUPFAM" id="SSF52540">
    <property type="entry name" value="P-loop containing nucleoside triphosphate hydrolases"/>
    <property type="match status" value="1"/>
</dbReference>
<dbReference type="InterPro" id="IPR017871">
    <property type="entry name" value="ABC_transporter-like_CS"/>
</dbReference>